<sequence>MEIINLNSDLYPVLSANISYAFNLVTLKEIWIFNCCEGCQHILGSKQIKINLISKIIITNLEISNLSGLMGLLSSLSLMNRKKGLHIYSYDNINKYLELSIKYSQTNFKYNIYFHILKTGLLINHNFYHIYAFKNKLKFEFFIIDKEKLGKFKLKKAKSFHIIAGPLYGKLKHGDSLIFPDGIILNGEHFTKNNLSGNKVLTKSHKYHKRDLVEISDQCNLTKSLF</sequence>
<gene>
    <name evidence="1" type="primary">rnz</name>
</gene>
<dbReference type="InterPro" id="IPR036866">
    <property type="entry name" value="RibonucZ/Hydroxyglut_hydro"/>
</dbReference>
<dbReference type="SUPFAM" id="SSF56281">
    <property type="entry name" value="Metallo-hydrolase/oxidoreductase"/>
    <property type="match status" value="1"/>
</dbReference>
<dbReference type="PANTHER" id="PTHR46018:SF2">
    <property type="entry name" value="ZINC PHOSPHODIESTERASE ELAC PROTEIN 1"/>
    <property type="match status" value="1"/>
</dbReference>
<dbReference type="EMBL" id="MK814681">
    <property type="protein sequence ID" value="QCI07365.1"/>
    <property type="molecule type" value="Genomic_DNA"/>
</dbReference>
<keyword evidence="1" id="KW-0934">Plastid</keyword>
<evidence type="ECO:0000313" key="1">
    <source>
        <dbReference type="EMBL" id="QCI07365.1"/>
    </source>
</evidence>
<protein>
    <submittedName>
        <fullName evidence="1">Ribonuclease Z</fullName>
    </submittedName>
</protein>
<dbReference type="AlphaFoldDB" id="A0A4D6X0R4"/>
<dbReference type="PANTHER" id="PTHR46018">
    <property type="entry name" value="ZINC PHOSPHODIESTERASE ELAC PROTEIN 1"/>
    <property type="match status" value="1"/>
</dbReference>
<geneLocation type="plastid" evidence="1"/>
<name>A0A4D6X0R4_9FLOR</name>
<proteinExistence type="predicted"/>
<accession>A0A4D6X0R4</accession>
<reference evidence="1" key="1">
    <citation type="journal article" date="2019" name="Mol. Phylogenet. Evol.">
        <title>Morphological evolution and classification of the red algal order Ceramiales inferred using plastid phylogenomics.</title>
        <authorList>
            <person name="Diaz-Tapia P."/>
            <person name="Pasella M.M."/>
            <person name="Verbruggen H."/>
            <person name="Maggs C.A."/>
        </authorList>
    </citation>
    <scope>NUCLEOTIDE SEQUENCE</scope>
    <source>
        <strain evidence="1">HV05337</strain>
    </source>
</reference>
<organism evidence="1">
    <name type="scientific">Leiomenia cribrosa</name>
    <dbReference type="NCBI Taxonomy" id="217483"/>
    <lineage>
        <taxon>Eukaryota</taxon>
        <taxon>Rhodophyta</taxon>
        <taxon>Florideophyceae</taxon>
        <taxon>Rhodymeniophycidae</taxon>
        <taxon>Gigartinales</taxon>
        <taxon>Kallymeniaceae</taxon>
        <taxon>Leiomenia</taxon>
    </lineage>
</organism>
<dbReference type="Gene3D" id="3.60.15.10">
    <property type="entry name" value="Ribonuclease Z/Hydroxyacylglutathione hydrolase-like"/>
    <property type="match status" value="1"/>
</dbReference>
<reference evidence="1" key="2">
    <citation type="submission" date="2019-04" db="EMBL/GenBank/DDBJ databases">
        <authorList>
            <person name="Pasella M."/>
        </authorList>
    </citation>
    <scope>NUCLEOTIDE SEQUENCE</scope>
    <source>
        <strain evidence="1">HV05337</strain>
    </source>
</reference>
<dbReference type="GO" id="GO:0042781">
    <property type="term" value="F:3'-tRNA processing endoribonuclease activity"/>
    <property type="evidence" value="ECO:0007669"/>
    <property type="project" value="TreeGrafter"/>
</dbReference>